<dbReference type="GO" id="GO:0034080">
    <property type="term" value="P:CENP-A containing chromatin assembly"/>
    <property type="evidence" value="ECO:0007669"/>
    <property type="project" value="TreeGrafter"/>
</dbReference>
<evidence type="ECO:0000256" key="11">
    <source>
        <dbReference type="SAM" id="MobiDB-lite"/>
    </source>
</evidence>
<evidence type="ECO:0000313" key="13">
    <source>
        <dbReference type="EMBL" id="KAI3435800.1"/>
    </source>
</evidence>
<dbReference type="GO" id="GO:0007059">
    <property type="term" value="P:chromosome segregation"/>
    <property type="evidence" value="ECO:0007669"/>
    <property type="project" value="TreeGrafter"/>
</dbReference>
<keyword evidence="7" id="KW-0862">Zinc</keyword>
<reference evidence="13" key="1">
    <citation type="journal article" date="2019" name="Plant J.">
        <title>Chlorella vulgaris genome assembly and annotation reveals the molecular basis for metabolic acclimation to high light conditions.</title>
        <authorList>
            <person name="Cecchin M."/>
            <person name="Marcolungo L."/>
            <person name="Rossato M."/>
            <person name="Girolomoni L."/>
            <person name="Cosentino E."/>
            <person name="Cuine S."/>
            <person name="Li-Beisson Y."/>
            <person name="Delledonne M."/>
            <person name="Ballottari M."/>
        </authorList>
    </citation>
    <scope>NUCLEOTIDE SEQUENCE</scope>
    <source>
        <strain evidence="13">211/11P</strain>
    </source>
</reference>
<dbReference type="Proteomes" id="UP001055712">
    <property type="component" value="Unassembled WGS sequence"/>
</dbReference>
<evidence type="ECO:0000256" key="1">
    <source>
        <dbReference type="ARBA" id="ARBA00004123"/>
    </source>
</evidence>
<dbReference type="GO" id="GO:0046872">
    <property type="term" value="F:metal ion binding"/>
    <property type="evidence" value="ECO:0007669"/>
    <property type="project" value="UniProtKB-KW"/>
</dbReference>
<evidence type="ECO:0000256" key="3">
    <source>
        <dbReference type="ARBA" id="ARBA00022454"/>
    </source>
</evidence>
<evidence type="ECO:0000259" key="12">
    <source>
        <dbReference type="PROSITE" id="PS51793"/>
    </source>
</evidence>
<protein>
    <recommendedName>
        <fullName evidence="12">Mis18 domain-containing protein</fullName>
    </recommendedName>
</protein>
<dbReference type="PANTHER" id="PTHR16431">
    <property type="entry name" value="NEUROGENIC PROTEIN MASTERMIND"/>
    <property type="match status" value="1"/>
</dbReference>
<dbReference type="GO" id="GO:0051301">
    <property type="term" value="P:cell division"/>
    <property type="evidence" value="ECO:0007669"/>
    <property type="project" value="UniProtKB-KW"/>
</dbReference>
<evidence type="ECO:0000313" key="14">
    <source>
        <dbReference type="Proteomes" id="UP001055712"/>
    </source>
</evidence>
<dbReference type="GO" id="GO:0005634">
    <property type="term" value="C:nucleus"/>
    <property type="evidence" value="ECO:0007669"/>
    <property type="project" value="UniProtKB-SubCell"/>
</dbReference>
<accession>A0A9D4TVQ8</accession>
<proteinExistence type="predicted"/>
<dbReference type="OrthoDB" id="512461at2759"/>
<feature type="region of interest" description="Disordered" evidence="11">
    <location>
        <begin position="123"/>
        <end position="150"/>
    </location>
</feature>
<keyword evidence="3" id="KW-0158">Chromosome</keyword>
<evidence type="ECO:0000256" key="6">
    <source>
        <dbReference type="ARBA" id="ARBA00022776"/>
    </source>
</evidence>
<evidence type="ECO:0000256" key="4">
    <source>
        <dbReference type="ARBA" id="ARBA00022618"/>
    </source>
</evidence>
<dbReference type="InterPro" id="IPR004910">
    <property type="entry name" value="Yippee/Mis18/Cereblon"/>
</dbReference>
<evidence type="ECO:0000256" key="7">
    <source>
        <dbReference type="ARBA" id="ARBA00022833"/>
    </source>
</evidence>
<gene>
    <name evidence="13" type="ORF">D9Q98_001858</name>
</gene>
<dbReference type="InterPro" id="IPR034752">
    <property type="entry name" value="Mis18"/>
</dbReference>
<dbReference type="GO" id="GO:0000785">
    <property type="term" value="C:chromatin"/>
    <property type="evidence" value="ECO:0007669"/>
    <property type="project" value="TreeGrafter"/>
</dbReference>
<dbReference type="PROSITE" id="PS51793">
    <property type="entry name" value="MIS18"/>
    <property type="match status" value="1"/>
</dbReference>
<dbReference type="AlphaFoldDB" id="A0A9D4TVQ8"/>
<keyword evidence="4" id="KW-0132">Cell division</keyword>
<evidence type="ECO:0000256" key="10">
    <source>
        <dbReference type="ARBA" id="ARBA00023328"/>
    </source>
</evidence>
<dbReference type="EMBL" id="SIDB01000002">
    <property type="protein sequence ID" value="KAI3435800.1"/>
    <property type="molecule type" value="Genomic_DNA"/>
</dbReference>
<sequence>MAGSITSNSLPPGQDALVFQCYGCKTVLSDSHEFVCTLTAPGPDAAQFVAVRGVSDAQVDQIAHTPGDQTTYVSLCCKGCGASVGRVYTEVPPSLSLVRNLFCLERSKCASYALGSAEMRAVGHDAAPESQQQQSHPQPSSMAADLPPEDASPAMWTLLQRIEHLEASLLTLQGIQVQHDEQLRQLSHYPGDAGEFAS</sequence>
<dbReference type="GO" id="GO:0000775">
    <property type="term" value="C:chromosome, centromeric region"/>
    <property type="evidence" value="ECO:0007669"/>
    <property type="project" value="UniProtKB-SubCell"/>
</dbReference>
<keyword evidence="8" id="KW-0539">Nucleus</keyword>
<name>A0A9D4TVQ8_CHLVU</name>
<reference evidence="13" key="2">
    <citation type="submission" date="2020-11" db="EMBL/GenBank/DDBJ databases">
        <authorList>
            <person name="Cecchin M."/>
            <person name="Marcolungo L."/>
            <person name="Rossato M."/>
            <person name="Girolomoni L."/>
            <person name="Cosentino E."/>
            <person name="Cuine S."/>
            <person name="Li-Beisson Y."/>
            <person name="Delledonne M."/>
            <person name="Ballottari M."/>
        </authorList>
    </citation>
    <scope>NUCLEOTIDE SEQUENCE</scope>
    <source>
        <strain evidence="13">211/11P</strain>
        <tissue evidence="13">Whole cell</tissue>
    </source>
</reference>
<keyword evidence="14" id="KW-1185">Reference proteome</keyword>
<organism evidence="13 14">
    <name type="scientific">Chlorella vulgaris</name>
    <name type="common">Green alga</name>
    <dbReference type="NCBI Taxonomy" id="3077"/>
    <lineage>
        <taxon>Eukaryota</taxon>
        <taxon>Viridiplantae</taxon>
        <taxon>Chlorophyta</taxon>
        <taxon>core chlorophytes</taxon>
        <taxon>Trebouxiophyceae</taxon>
        <taxon>Chlorellales</taxon>
        <taxon>Chlorellaceae</taxon>
        <taxon>Chlorella clade</taxon>
        <taxon>Chlorella</taxon>
    </lineage>
</organism>
<comment type="caution">
    <text evidence="13">The sequence shown here is derived from an EMBL/GenBank/DDBJ whole genome shotgun (WGS) entry which is preliminary data.</text>
</comment>
<evidence type="ECO:0000256" key="2">
    <source>
        <dbReference type="ARBA" id="ARBA00004584"/>
    </source>
</evidence>
<keyword evidence="6" id="KW-0498">Mitosis</keyword>
<keyword evidence="5" id="KW-0479">Metal-binding</keyword>
<feature type="domain" description="Mis18" evidence="12">
    <location>
        <begin position="16"/>
        <end position="114"/>
    </location>
</feature>
<dbReference type="PANTHER" id="PTHR16431:SF1">
    <property type="entry name" value="NEUROGENIC PROTEIN MASTERMIND"/>
    <property type="match status" value="1"/>
</dbReference>
<evidence type="ECO:0000256" key="5">
    <source>
        <dbReference type="ARBA" id="ARBA00022723"/>
    </source>
</evidence>
<dbReference type="Pfam" id="PF03226">
    <property type="entry name" value="Yippee-Mis18"/>
    <property type="match status" value="1"/>
</dbReference>
<evidence type="ECO:0000256" key="8">
    <source>
        <dbReference type="ARBA" id="ARBA00023242"/>
    </source>
</evidence>
<feature type="compositionally biased region" description="Low complexity" evidence="11">
    <location>
        <begin position="128"/>
        <end position="144"/>
    </location>
</feature>
<keyword evidence="9" id="KW-0131">Cell cycle</keyword>
<evidence type="ECO:0000256" key="9">
    <source>
        <dbReference type="ARBA" id="ARBA00023306"/>
    </source>
</evidence>
<comment type="subcellular location">
    <subcellularLocation>
        <location evidence="2">Chromosome</location>
        <location evidence="2">Centromere</location>
    </subcellularLocation>
    <subcellularLocation>
        <location evidence="1">Nucleus</location>
    </subcellularLocation>
</comment>
<keyword evidence="10" id="KW-0137">Centromere</keyword>